<gene>
    <name evidence="1" type="ORF">APD06_11650</name>
</gene>
<evidence type="ECO:0008006" key="3">
    <source>
        <dbReference type="Google" id="ProtNLM"/>
    </source>
</evidence>
<name>A0AB73FFE8_ACIBA</name>
<sequence>MNKVNFSETLQTYIDNYDGENYRIWNTTEGLVAEIRKEIRNHYKIEQRYKCCYCRQQNLQDHGLVWDCEHILPKAIYPAFLFEPFNLALSCKECNQAKEKYKNELIKVSCSIYSLKSEDYRIIHPHFDTYSDHIEISSLNGTIIFKVLENSEKGKFTYICCNFIRYEKKLVGYSEVNNNVALTINKLLEEGIAVENILEGLLNKNTPIHMEIDF</sequence>
<organism evidence="1 2">
    <name type="scientific">Acinetobacter baumannii</name>
    <dbReference type="NCBI Taxonomy" id="470"/>
    <lineage>
        <taxon>Bacteria</taxon>
        <taxon>Pseudomonadati</taxon>
        <taxon>Pseudomonadota</taxon>
        <taxon>Gammaproteobacteria</taxon>
        <taxon>Moraxellales</taxon>
        <taxon>Moraxellaceae</taxon>
        <taxon>Acinetobacter</taxon>
        <taxon>Acinetobacter calcoaceticus/baumannii complex</taxon>
    </lineage>
</organism>
<protein>
    <recommendedName>
        <fullName evidence="3">HNH endonuclease</fullName>
    </recommendedName>
</protein>
<dbReference type="RefSeq" id="WP_005407389.1">
    <property type="nucleotide sequence ID" value="NZ_JAGJVD010000018.1"/>
</dbReference>
<evidence type="ECO:0000313" key="2">
    <source>
        <dbReference type="Proteomes" id="UP000051322"/>
    </source>
</evidence>
<dbReference type="AlphaFoldDB" id="A0AB73FFE8"/>
<reference evidence="1 2" key="1">
    <citation type="submission" date="2015-10" db="EMBL/GenBank/DDBJ databases">
        <title>The utility of whole genome sequencing in characterizing Acinetobacter epidemiology and analyzing hospital outbreaks.</title>
        <authorList>
            <person name="Ozer E.A."/>
            <person name="Fitzpatrick M.A."/>
            <person name="Hauser A.R."/>
        </authorList>
    </citation>
    <scope>NUCLEOTIDE SEQUENCE [LARGE SCALE GENOMIC DNA]</scope>
    <source>
        <strain evidence="1 2">ABBL059</strain>
    </source>
</reference>
<dbReference type="EMBL" id="LLFE01000043">
    <property type="protein sequence ID" value="KQD20251.1"/>
    <property type="molecule type" value="Genomic_DNA"/>
</dbReference>
<dbReference type="Gene3D" id="1.10.30.50">
    <property type="match status" value="1"/>
</dbReference>
<dbReference type="Proteomes" id="UP000051322">
    <property type="component" value="Unassembled WGS sequence"/>
</dbReference>
<comment type="caution">
    <text evidence="1">The sequence shown here is derived from an EMBL/GenBank/DDBJ whole genome shotgun (WGS) entry which is preliminary data.</text>
</comment>
<proteinExistence type="predicted"/>
<evidence type="ECO:0000313" key="1">
    <source>
        <dbReference type="EMBL" id="KQD20251.1"/>
    </source>
</evidence>
<accession>A0AB73FFE8</accession>